<gene>
    <name evidence="1" type="ORF">SVIM_LOCUS68652</name>
</gene>
<proteinExistence type="predicted"/>
<accession>A0A6N2KMS6</accession>
<sequence length="40" mass="4418">MGTVDDNRVFKGRDMAGKGGGFIQVCQFGFIQDCRISICF</sequence>
<dbReference type="EMBL" id="CAADRP010000291">
    <property type="protein sequence ID" value="VFU26350.1"/>
    <property type="molecule type" value="Genomic_DNA"/>
</dbReference>
<organism evidence="1">
    <name type="scientific">Salix viminalis</name>
    <name type="common">Common osier</name>
    <name type="synonym">Basket willow</name>
    <dbReference type="NCBI Taxonomy" id="40686"/>
    <lineage>
        <taxon>Eukaryota</taxon>
        <taxon>Viridiplantae</taxon>
        <taxon>Streptophyta</taxon>
        <taxon>Embryophyta</taxon>
        <taxon>Tracheophyta</taxon>
        <taxon>Spermatophyta</taxon>
        <taxon>Magnoliopsida</taxon>
        <taxon>eudicotyledons</taxon>
        <taxon>Gunneridae</taxon>
        <taxon>Pentapetalae</taxon>
        <taxon>rosids</taxon>
        <taxon>fabids</taxon>
        <taxon>Malpighiales</taxon>
        <taxon>Salicaceae</taxon>
        <taxon>Saliceae</taxon>
        <taxon>Salix</taxon>
    </lineage>
</organism>
<protein>
    <submittedName>
        <fullName evidence="1">Uncharacterized protein</fullName>
    </submittedName>
</protein>
<name>A0A6N2KMS6_SALVM</name>
<reference evidence="1" key="1">
    <citation type="submission" date="2019-03" db="EMBL/GenBank/DDBJ databases">
        <authorList>
            <person name="Mank J."/>
            <person name="Almeida P."/>
        </authorList>
    </citation>
    <scope>NUCLEOTIDE SEQUENCE</scope>
    <source>
        <strain evidence="1">78183</strain>
    </source>
</reference>
<dbReference type="AlphaFoldDB" id="A0A6N2KMS6"/>
<evidence type="ECO:0000313" key="1">
    <source>
        <dbReference type="EMBL" id="VFU26350.1"/>
    </source>
</evidence>